<name>G0AA40_COLFT</name>
<reference evidence="2" key="6">
    <citation type="submission" date="2011-05" db="EMBL/GenBank/DDBJ databases">
        <title>Complete sequence of Collimonas fungivorans Ter331.</title>
        <authorList>
            <person name="Leveau J.H."/>
        </authorList>
    </citation>
    <scope>NUCLEOTIDE SEQUENCE [LARGE SCALE GENOMIC DNA]</scope>
    <source>
        <strain evidence="2">Ter331</strain>
    </source>
</reference>
<keyword evidence="2" id="KW-1185">Reference proteome</keyword>
<reference evidence="1 2" key="5">
    <citation type="journal article" date="2011" name="ISME J.">
        <title>Dual transcriptional profiling of a bacterial/fungal confrontation: Collimonas fungivorans versus Aspergillus niger.</title>
        <authorList>
            <person name="Mela F."/>
            <person name="Fritsche K."/>
            <person name="de Boer W."/>
            <person name="van Veen J.A."/>
            <person name="de Graaff L.H."/>
            <person name="van den Berg M."/>
            <person name="Leveau J.H."/>
        </authorList>
    </citation>
    <scope>NUCLEOTIDE SEQUENCE [LARGE SCALE GENOMIC DNA]</scope>
    <source>
        <strain evidence="1 2">Ter331</strain>
    </source>
</reference>
<dbReference type="HOGENOM" id="CLU_179110_1_0_4"/>
<reference evidence="1 2" key="2">
    <citation type="journal article" date="2006" name="J. Microbiol. Methods">
        <title>Genomic flank-sequencing of plasposon insertion sites for rapid identification of functional genes.</title>
        <authorList>
            <person name="Leveau J.H."/>
            <person name="Gerards S."/>
            <person name="Fritsche K."/>
            <person name="Zondag G."/>
            <person name="van Veen J.A."/>
        </authorList>
    </citation>
    <scope>NUCLEOTIDE SEQUENCE [LARGE SCALE GENOMIC DNA]</scope>
    <source>
        <strain evidence="1 2">Ter331</strain>
    </source>
</reference>
<organism evidence="1 2">
    <name type="scientific">Collimonas fungivorans (strain Ter331)</name>
    <dbReference type="NCBI Taxonomy" id="1005048"/>
    <lineage>
        <taxon>Bacteria</taxon>
        <taxon>Pseudomonadati</taxon>
        <taxon>Pseudomonadota</taxon>
        <taxon>Betaproteobacteria</taxon>
        <taxon>Burkholderiales</taxon>
        <taxon>Oxalobacteraceae</taxon>
        <taxon>Collimonas</taxon>
    </lineage>
</organism>
<gene>
    <name evidence="1" type="ordered locus">CFU_3149</name>
</gene>
<evidence type="ECO:0000313" key="1">
    <source>
        <dbReference type="EMBL" id="AEK62974.1"/>
    </source>
</evidence>
<dbReference type="STRING" id="1005048.CFU_3149"/>
<dbReference type="AlphaFoldDB" id="G0AA40"/>
<evidence type="ECO:0000313" key="2">
    <source>
        <dbReference type="Proteomes" id="UP000008392"/>
    </source>
</evidence>
<dbReference type="eggNOG" id="ENOG5033JFG">
    <property type="taxonomic scope" value="Bacteria"/>
</dbReference>
<reference evidence="1 2" key="1">
    <citation type="journal article" date="2004" name="Environ. Microbiol.">
        <title>Phylogeny-function analysis of (meta)genomic libraries: screening for expression of ribosomal RNA genes by large-insert library fluorescent in situ hybridization (LIL-FISH).</title>
        <authorList>
            <person name="Leveau J.H."/>
            <person name="Gerards S."/>
            <person name="de Boer W."/>
            <person name="van Veen J.A."/>
        </authorList>
    </citation>
    <scope>NUCLEOTIDE SEQUENCE [LARGE SCALE GENOMIC DNA]</scope>
    <source>
        <strain evidence="1 2">Ter331</strain>
    </source>
</reference>
<reference evidence="1 2" key="4">
    <citation type="journal article" date="2010" name="Environ. Microbiol.">
        <title>The bacterial genus Collimonas: mycophagy, weathering and other adaptive solutions to life in oligotrophic soil environments.</title>
        <authorList>
            <person name="Leveau J.H."/>
            <person name="Uroz S."/>
            <person name="de Boer W."/>
        </authorList>
    </citation>
    <scope>NUCLEOTIDE SEQUENCE [LARGE SCALE GENOMIC DNA]</scope>
    <source>
        <strain evidence="1 2">Ter331</strain>
    </source>
</reference>
<accession>G0AA40</accession>
<dbReference type="Proteomes" id="UP000008392">
    <property type="component" value="Chromosome"/>
</dbReference>
<dbReference type="KEGG" id="cfu:CFU_3149"/>
<proteinExistence type="predicted"/>
<dbReference type="EMBL" id="CP002745">
    <property type="protein sequence ID" value="AEK62974.1"/>
    <property type="molecule type" value="Genomic_DNA"/>
</dbReference>
<reference evidence="1 2" key="3">
    <citation type="journal article" date="2008" name="FEMS Microbiol. Ecol.">
        <title>Identification and characterization of genes underlying chitinolysis in Collimonas fungivorans Ter331.</title>
        <authorList>
            <person name="Fritsche K."/>
            <person name="de Boer W."/>
            <person name="Gerards S."/>
            <person name="van den Berg M."/>
            <person name="van Veen J.A."/>
            <person name="Leveau J.H."/>
        </authorList>
    </citation>
    <scope>NUCLEOTIDE SEQUENCE [LARGE SCALE GENOMIC DNA]</scope>
    <source>
        <strain evidence="1 2">Ter331</strain>
    </source>
</reference>
<protein>
    <submittedName>
        <fullName evidence="1">Uncharacterized protein</fullName>
    </submittedName>
</protein>
<sequence>MCKYFEEQIMGILEEVIGAVVAVEGVKKLDPNASILTEGIAAIAGYKGVEAVTEHLENKEAESKEGDDPQQPA</sequence>